<comment type="caution">
    <text evidence="1">The sequence shown here is derived from an EMBL/GenBank/DDBJ whole genome shotgun (WGS) entry which is preliminary data.</text>
</comment>
<dbReference type="AlphaFoldDB" id="A0AAN8B918"/>
<gene>
    <name evidence="1" type="ORF">CesoFtcFv8_021703</name>
</gene>
<reference evidence="1 2" key="1">
    <citation type="journal article" date="2023" name="Mol. Biol. Evol.">
        <title>Genomics of Secondarily Temperate Adaptation in the Only Non-Antarctic Icefish.</title>
        <authorList>
            <person name="Rivera-Colon A.G."/>
            <person name="Rayamajhi N."/>
            <person name="Minhas B.F."/>
            <person name="Madrigal G."/>
            <person name="Bilyk K.T."/>
            <person name="Yoon V."/>
            <person name="Hune M."/>
            <person name="Gregory S."/>
            <person name="Cheng C.H.C."/>
            <person name="Catchen J.M."/>
        </authorList>
    </citation>
    <scope>NUCLEOTIDE SEQUENCE [LARGE SCALE GENOMIC DNA]</scope>
    <source>
        <strain evidence="1">JC2023a</strain>
    </source>
</reference>
<dbReference type="Proteomes" id="UP001335648">
    <property type="component" value="Unassembled WGS sequence"/>
</dbReference>
<keyword evidence="2" id="KW-1185">Reference proteome</keyword>
<evidence type="ECO:0000313" key="1">
    <source>
        <dbReference type="EMBL" id="KAK5880835.1"/>
    </source>
</evidence>
<organism evidence="1 2">
    <name type="scientific">Champsocephalus esox</name>
    <name type="common">pike icefish</name>
    <dbReference type="NCBI Taxonomy" id="159716"/>
    <lineage>
        <taxon>Eukaryota</taxon>
        <taxon>Metazoa</taxon>
        <taxon>Chordata</taxon>
        <taxon>Craniata</taxon>
        <taxon>Vertebrata</taxon>
        <taxon>Euteleostomi</taxon>
        <taxon>Actinopterygii</taxon>
        <taxon>Neopterygii</taxon>
        <taxon>Teleostei</taxon>
        <taxon>Neoteleostei</taxon>
        <taxon>Acanthomorphata</taxon>
        <taxon>Eupercaria</taxon>
        <taxon>Perciformes</taxon>
        <taxon>Notothenioidei</taxon>
        <taxon>Channichthyidae</taxon>
        <taxon>Champsocephalus</taxon>
    </lineage>
</organism>
<sequence length="85" mass="9504">MHDDVYSESPIVATSKPTFSIQLLTHRRVTNLAGCEPWQLGVIQQHVYRTASAVETSRTECVLGNRTLLGGKWLQDYTATLLICI</sequence>
<evidence type="ECO:0000313" key="2">
    <source>
        <dbReference type="Proteomes" id="UP001335648"/>
    </source>
</evidence>
<proteinExistence type="predicted"/>
<protein>
    <submittedName>
        <fullName evidence="1">Uncharacterized protein</fullName>
    </submittedName>
</protein>
<accession>A0AAN8B918</accession>
<name>A0AAN8B918_9TELE</name>
<dbReference type="EMBL" id="JAULUE010002063">
    <property type="protein sequence ID" value="KAK5880835.1"/>
    <property type="molecule type" value="Genomic_DNA"/>
</dbReference>